<dbReference type="eggNOG" id="ENOG5031FQP">
    <property type="taxonomic scope" value="Bacteria"/>
</dbReference>
<proteinExistence type="predicted"/>
<reference evidence="2 3" key="1">
    <citation type="submission" date="2012-11" db="EMBL/GenBank/DDBJ databases">
        <title>Genome assembly of Thiorhodococcus sp. AK35.</title>
        <authorList>
            <person name="Nupur N."/>
            <person name="Khatri I."/>
            <person name="Subramanian S."/>
            <person name="Pinnaka A."/>
        </authorList>
    </citation>
    <scope>NUCLEOTIDE SEQUENCE [LARGE SCALE GENOMIC DNA]</scope>
    <source>
        <strain evidence="2 3">AK35</strain>
    </source>
</reference>
<dbReference type="AlphaFoldDB" id="W9W3C0"/>
<keyword evidence="1" id="KW-0472">Membrane</keyword>
<protein>
    <submittedName>
        <fullName evidence="2">Uncharacterized protein</fullName>
    </submittedName>
</protein>
<dbReference type="PATRIC" id="fig|1249627.3.peg.100"/>
<feature type="transmembrane region" description="Helical" evidence="1">
    <location>
        <begin position="372"/>
        <end position="395"/>
    </location>
</feature>
<dbReference type="STRING" id="1249627.D779_0817"/>
<evidence type="ECO:0000256" key="1">
    <source>
        <dbReference type="SAM" id="Phobius"/>
    </source>
</evidence>
<keyword evidence="3" id="KW-1185">Reference proteome</keyword>
<dbReference type="EMBL" id="AONC01000002">
    <property type="protein sequence ID" value="EXJ17065.1"/>
    <property type="molecule type" value="Genomic_DNA"/>
</dbReference>
<evidence type="ECO:0000313" key="3">
    <source>
        <dbReference type="Proteomes" id="UP000019460"/>
    </source>
</evidence>
<dbReference type="Proteomes" id="UP000019460">
    <property type="component" value="Unassembled WGS sequence"/>
</dbReference>
<gene>
    <name evidence="2" type="ORF">D779_0817</name>
</gene>
<accession>W9W3C0</accession>
<comment type="caution">
    <text evidence="2">The sequence shown here is derived from an EMBL/GenBank/DDBJ whole genome shotgun (WGS) entry which is preliminary data.</text>
</comment>
<organism evidence="2 3">
    <name type="scientific">Imhoffiella purpurea</name>
    <dbReference type="NCBI Taxonomy" id="1249627"/>
    <lineage>
        <taxon>Bacteria</taxon>
        <taxon>Pseudomonadati</taxon>
        <taxon>Pseudomonadota</taxon>
        <taxon>Gammaproteobacteria</taxon>
        <taxon>Chromatiales</taxon>
        <taxon>Chromatiaceae</taxon>
        <taxon>Imhoffiella</taxon>
    </lineage>
</organism>
<sequence>MKRYSLTLSGETHPGTPRHEAVAALAELLRLTLPRADTTLDGRPHRLEGSFTLEQAKAAQQRFEGAGIDCLIREEVRETPPTAAAVFDQPGDFGMDATDMRCPSCDELQPSGEICRACGIAFAKFDHARGRETASARQIPISRTQTHGFPYRLVNQLLLLVFLSSIGLLLWSGWKKGQFPPADFYDQPRLTDPRQTPTATEPFQIEAEGVAYRIDPLFDYALDGVVVSLHDSDVFWDIYHFKDWKDFINIRDLCVVWGDNVSSGAFRGMDYKNTTWTCWVSTRDPVAAGAFAPNQLSNNHLLTHSPYLYRAIKSAEIGDQIHFSGKLVSYSHAGGFSRGTSTRRDDSGNGACETVYVEDFQITRTSNPGWRLIHRIASGLALVSLIGLAILFFVAPYRPHR</sequence>
<keyword evidence="1" id="KW-1133">Transmembrane helix</keyword>
<name>W9W3C0_9GAMM</name>
<evidence type="ECO:0000313" key="2">
    <source>
        <dbReference type="EMBL" id="EXJ17065.1"/>
    </source>
</evidence>
<dbReference type="RefSeq" id="WP_043747844.1">
    <property type="nucleotide sequence ID" value="NZ_AONC01000002.1"/>
</dbReference>
<keyword evidence="1" id="KW-0812">Transmembrane</keyword>
<dbReference type="OrthoDB" id="6706661at2"/>
<feature type="transmembrane region" description="Helical" evidence="1">
    <location>
        <begin position="153"/>
        <end position="174"/>
    </location>
</feature>